<evidence type="ECO:0000256" key="7">
    <source>
        <dbReference type="SAM" id="SignalP"/>
    </source>
</evidence>
<evidence type="ECO:0000256" key="4">
    <source>
        <dbReference type="ARBA" id="ARBA00023242"/>
    </source>
</evidence>
<evidence type="ECO:0000256" key="6">
    <source>
        <dbReference type="SAM" id="MobiDB-lite"/>
    </source>
</evidence>
<feature type="compositionally biased region" description="Pro residues" evidence="6">
    <location>
        <begin position="45"/>
        <end position="60"/>
    </location>
</feature>
<dbReference type="EMBL" id="CH408029">
    <property type="protein sequence ID" value="EAQ93150.1"/>
    <property type="molecule type" value="Genomic_DNA"/>
</dbReference>
<evidence type="ECO:0000256" key="5">
    <source>
        <dbReference type="PROSITE-ProRule" id="PRU00810"/>
    </source>
</evidence>
<organism evidence="9 10">
    <name type="scientific">Chaetomium globosum (strain ATCC 6205 / CBS 148.51 / DSM 1962 / NBRC 6347 / NRRL 1970)</name>
    <name type="common">Soil fungus</name>
    <dbReference type="NCBI Taxonomy" id="306901"/>
    <lineage>
        <taxon>Eukaryota</taxon>
        <taxon>Fungi</taxon>
        <taxon>Dikarya</taxon>
        <taxon>Ascomycota</taxon>
        <taxon>Pezizomycotina</taxon>
        <taxon>Sordariomycetes</taxon>
        <taxon>Sordariomycetidae</taxon>
        <taxon>Sordariales</taxon>
        <taxon>Chaetomiaceae</taxon>
        <taxon>Chaetomium</taxon>
    </lineage>
</organism>
<proteinExistence type="predicted"/>
<feature type="compositionally biased region" description="Polar residues" evidence="6">
    <location>
        <begin position="852"/>
        <end position="864"/>
    </location>
</feature>
<feature type="compositionally biased region" description="Acidic residues" evidence="6">
    <location>
        <begin position="1356"/>
        <end position="1365"/>
    </location>
</feature>
<feature type="region of interest" description="Disordered" evidence="6">
    <location>
        <begin position="592"/>
        <end position="716"/>
    </location>
</feature>
<evidence type="ECO:0000256" key="2">
    <source>
        <dbReference type="ARBA" id="ARBA00022491"/>
    </source>
</evidence>
<dbReference type="PANTHER" id="PTHR12346">
    <property type="entry name" value="SIN3B-RELATED"/>
    <property type="match status" value="1"/>
</dbReference>
<dbReference type="VEuPathDB" id="FungiDB:CHGG_01385"/>
<dbReference type="PANTHER" id="PTHR12346:SF0">
    <property type="entry name" value="SIN3A, ISOFORM G"/>
    <property type="match status" value="1"/>
</dbReference>
<dbReference type="OMA" id="MCEEVIK"/>
<reference evidence="10" key="1">
    <citation type="journal article" date="2015" name="Genome Announc.">
        <title>Draft genome sequence of the cellulolytic fungus Chaetomium globosum.</title>
        <authorList>
            <person name="Cuomo C.A."/>
            <person name="Untereiner W.A."/>
            <person name="Ma L.-J."/>
            <person name="Grabherr M."/>
            <person name="Birren B.W."/>
        </authorList>
    </citation>
    <scope>NUCLEOTIDE SEQUENCE [LARGE SCALE GENOMIC DNA]</scope>
    <source>
        <strain evidence="10">ATCC 6205 / CBS 148.51 / DSM 1962 / NBRC 6347 / NRRL 1970</strain>
    </source>
</reference>
<evidence type="ECO:0000259" key="8">
    <source>
        <dbReference type="PROSITE" id="PS50213"/>
    </source>
</evidence>
<feature type="compositionally biased region" description="Low complexity" evidence="6">
    <location>
        <begin position="412"/>
        <end position="427"/>
    </location>
</feature>
<dbReference type="STRING" id="306901.Q2HEG9"/>
<dbReference type="GO" id="GO:0000122">
    <property type="term" value="P:negative regulation of transcription by RNA polymerase II"/>
    <property type="evidence" value="ECO:0007669"/>
    <property type="project" value="TreeGrafter"/>
</dbReference>
<keyword evidence="4 5" id="KW-0539">Nucleus</keyword>
<dbReference type="InterPro" id="IPR036378">
    <property type="entry name" value="FAS1_dom_sf"/>
</dbReference>
<dbReference type="InterPro" id="IPR000782">
    <property type="entry name" value="FAS1_domain"/>
</dbReference>
<keyword evidence="10" id="KW-1185">Reference proteome</keyword>
<dbReference type="FunFam" id="1.20.1160.11:FF:000001">
    <property type="entry name" value="Paired amphipathic helix protein Sin3"/>
    <property type="match status" value="1"/>
</dbReference>
<feature type="region of interest" description="Disordered" evidence="6">
    <location>
        <begin position="290"/>
        <end position="505"/>
    </location>
</feature>
<dbReference type="InterPro" id="IPR036600">
    <property type="entry name" value="PAH_sf"/>
</dbReference>
<feature type="signal peptide" evidence="7">
    <location>
        <begin position="1"/>
        <end position="17"/>
    </location>
</feature>
<evidence type="ECO:0000256" key="3">
    <source>
        <dbReference type="ARBA" id="ARBA00022737"/>
    </source>
</evidence>
<dbReference type="InterPro" id="IPR031693">
    <property type="entry name" value="Sin3_C"/>
</dbReference>
<dbReference type="eggNOG" id="KOG4204">
    <property type="taxonomic scope" value="Eukaryota"/>
</dbReference>
<feature type="region of interest" description="Disordered" evidence="6">
    <location>
        <begin position="789"/>
        <end position="886"/>
    </location>
</feature>
<dbReference type="SMART" id="SM00761">
    <property type="entry name" value="HDAC_interact"/>
    <property type="match status" value="1"/>
</dbReference>
<dbReference type="InterPro" id="IPR013194">
    <property type="entry name" value="HDAC_interact_dom"/>
</dbReference>
<dbReference type="HOGENOM" id="CLU_001360_2_4_1"/>
<dbReference type="PROSITE" id="PS51477">
    <property type="entry name" value="PAH"/>
    <property type="match status" value="2"/>
</dbReference>
<protein>
    <recommendedName>
        <fullName evidence="8">FAS1 domain-containing protein</fullName>
    </recommendedName>
</protein>
<feature type="compositionally biased region" description="Basic and acidic residues" evidence="6">
    <location>
        <begin position="302"/>
        <end position="342"/>
    </location>
</feature>
<feature type="compositionally biased region" description="Low complexity" evidence="6">
    <location>
        <begin position="484"/>
        <end position="495"/>
    </location>
</feature>
<dbReference type="GO" id="GO:0033698">
    <property type="term" value="C:Rpd3L complex"/>
    <property type="evidence" value="ECO:0007669"/>
    <property type="project" value="UniProtKB-ARBA"/>
</dbReference>
<dbReference type="OrthoDB" id="10265969at2759"/>
<feature type="compositionally biased region" description="Polar residues" evidence="6">
    <location>
        <begin position="705"/>
        <end position="714"/>
    </location>
</feature>
<evidence type="ECO:0000313" key="9">
    <source>
        <dbReference type="EMBL" id="EAQ93150.1"/>
    </source>
</evidence>
<feature type="compositionally biased region" description="Polar residues" evidence="6">
    <location>
        <begin position="668"/>
        <end position="685"/>
    </location>
</feature>
<dbReference type="RefSeq" id="XP_001220606.1">
    <property type="nucleotide sequence ID" value="XM_001220605.1"/>
</dbReference>
<dbReference type="Gene3D" id="1.20.1160.11">
    <property type="entry name" value="Paired amphipathic helix"/>
    <property type="match status" value="3"/>
</dbReference>
<feature type="domain" description="FAS1" evidence="8">
    <location>
        <begin position="67"/>
        <end position="215"/>
    </location>
</feature>
<comment type="subcellular location">
    <subcellularLocation>
        <location evidence="1 5">Nucleus</location>
    </subcellularLocation>
</comment>
<dbReference type="FunFam" id="1.20.1160.11:FF:000003">
    <property type="entry name" value="Paired amphipathic helix SIN3-like protein"/>
    <property type="match status" value="1"/>
</dbReference>
<dbReference type="Pfam" id="PF08295">
    <property type="entry name" value="Sin3_corepress"/>
    <property type="match status" value="1"/>
</dbReference>
<sequence length="1770" mass="195949">MRSSILPFAFLSATVSAQLLVPLIRNPSTPQPFDREQAPLMDPAGPGPAMPPSGPSPAEPPTGAGGGVVLSDVMSRDRSINLFAGFVRDIESAARRLEDNSHNTTVLAPLNSAVEKLPRKPWEDPREYGALGPNAYEGGEGHERAQRNLRRFVEAHLVPASPWKEGEKVKTIGGNQEIWWEEKDGIRLIQPGSIKIVGVAGNVENGQVHFLTCEKQGKSPVPHPVYAATAHQNPRLRLAVIMKTQAKRLWGGHGSQTKAMDGRGLDQRSCLITALPAALRFRQGFAQPDIMNSQPLHAGSGFDRDRDLDEQRHRAHHQDDLARRERERERDREEAERHHREPYPPATASAGPHHSTAGSLPIHQPVASRISNSITGPGGLLANHGSSAPSLPISGPSAPGPSFSGTLHNEAGRPPQQGAQPAAGGAQHQIFAPMTHAPGGSNGSTNSLGGPGGPGAIFGGPLQQENGRGMPQDGARAMQQLPFGSSMGPGHAAPSGPGGMPQGQQPILNDALSYLDQVKVQFHEQPDVYNRFLDIMKDFKSQTIDTPGVISRVSELFAGHPNLIQGFNTFLPPGYRIECGLENNPNSIRVTTPSGSTIHSIGAGRATQHETAQPGGGPPQGFLNSRSGWQPPLSHGADSPEATFSVPAQNGPSGFPGSNQGVPFDSASPIQQRSVPATQNGTPMNQVPVPRTAQTPTPTAGPPSANGSTAQQASLEKRGPVEFNHAISYVNKIKNRFQDKPEIYKQFLEILQTYQREQKPIQDVYSQVTSLFHTAPDLLEDFKQFLPESAAQTRSAGQRAEESMAIPVSTPTPQPGHAARDGPKMPPVGNFAPPASASKENKKRRPDKTVSGGPSSSAELTQMSGMRGTLPPAPANKRAKLSHKPNAAETAFIEPTLTPVLPEPLAPTPLAVSTQEDLAFFEKVKKHIGNRTATTEFLKLLNLWTQNLITTEVLIYKANQFMGGNPELLGALKAMLGQGAADEAIENRPEPPTGRVSLSNCRGFGPSYRLLPKRERLKPCSGRDELCQSVLNDEWASHPTWASEDSGFVAHRKNAYEESLHRIEEERHDYDFFIEANQKCIQLLEPIAQQMLSLPTSERPNFKMPAGLGGQSTSIYKRVLKKIYGAEKGCDVANDMFKYPFTVVPVVMARLKQKDEEWRFTQREWEKVWQSQTELMHLKSLDHMGIQVKTNDKRSLSAKHLVDMIKTKHEEQRRIRVGKGKTPRYQFSHQFSDEELVLDLLRFMVIFANVGGQHNTQERRRIVEFFESFIPQFFDLAEDKVSEKLADIDQDSAEEDEDDTAPMELTNGRSRRNGKKSDLLRGVLDPSRNGSRSRGQKEDSAASGSKETTPDVGSANEEEMPDAPEDSSVPEVSNGRWLPTVPGPIIVEKGKGGRGSDLVDVDGELKADAPFPRAWYNFYCNQNIYVFFTVFQTLFKRLEDVKLSKDSVIEEIRRENAEKPAKTLGLVHEGLHYFDSEDPATFWPKTRELIEDFVTGEIDENRFQEVLRHYYLRKGWKLYTIQELLKTLCRIALSCNNPDAKGEKTKELVKAYLDSRQQTETSFQNEISARKFAEKCIKDGEMFVISWYPAKKESTVRWLQKDETTFYMDEMERVQQWQYYISSYMRVEHTEGVVRSRLQKVLLERNLPSDAARDSSDDDYMNKPLVIQESLVVRICLNSSKMVFEKGTGDSLVYAPSQPATAEVAKEVKDKESFRREILGEKLKEKMVTNNAWMKGLSHEDVQKVNNEFQKWKETELPEQDDAADITMEG</sequence>
<dbReference type="Pfam" id="PF02671">
    <property type="entry name" value="PAH"/>
    <property type="match status" value="3"/>
</dbReference>
<keyword evidence="3" id="KW-0677">Repeat</keyword>
<feature type="compositionally biased region" description="Gly residues" evidence="6">
    <location>
        <begin position="449"/>
        <end position="458"/>
    </location>
</feature>
<dbReference type="InParanoid" id="Q2HEG9"/>
<dbReference type="Pfam" id="PF16879">
    <property type="entry name" value="Sin3a_C"/>
    <property type="match status" value="1"/>
</dbReference>
<accession>Q2HEG9</accession>
<dbReference type="GO" id="GO:0010628">
    <property type="term" value="P:positive regulation of gene expression"/>
    <property type="evidence" value="ECO:0007669"/>
    <property type="project" value="UniProtKB-ARBA"/>
</dbReference>
<keyword evidence="2" id="KW-0678">Repressor</keyword>
<feature type="region of interest" description="Disordered" evidence="6">
    <location>
        <begin position="1289"/>
        <end position="1395"/>
    </location>
</feature>
<feature type="region of interest" description="Disordered" evidence="6">
    <location>
        <begin position="28"/>
        <end position="65"/>
    </location>
</feature>
<keyword evidence="7" id="KW-0732">Signal</keyword>
<feature type="compositionally biased region" description="Low complexity" evidence="6">
    <location>
        <begin position="385"/>
        <end position="405"/>
    </location>
</feature>
<dbReference type="SUPFAM" id="SSF47762">
    <property type="entry name" value="PAH2 domain"/>
    <property type="match status" value="3"/>
</dbReference>
<dbReference type="InterPro" id="IPR003822">
    <property type="entry name" value="PAH"/>
</dbReference>
<gene>
    <name evidence="9" type="ORF">CHGG_01385</name>
</gene>
<dbReference type="SUPFAM" id="SSF82153">
    <property type="entry name" value="FAS1 domain"/>
    <property type="match status" value="1"/>
</dbReference>
<dbReference type="Proteomes" id="UP000001056">
    <property type="component" value="Unassembled WGS sequence"/>
</dbReference>
<name>Q2HEG9_CHAGB</name>
<feature type="compositionally biased region" description="Acidic residues" evidence="6">
    <location>
        <begin position="1289"/>
        <end position="1301"/>
    </location>
</feature>
<feature type="compositionally biased region" description="Polar residues" evidence="6">
    <location>
        <begin position="646"/>
        <end position="661"/>
    </location>
</feature>
<dbReference type="PROSITE" id="PS50213">
    <property type="entry name" value="FAS1"/>
    <property type="match status" value="1"/>
</dbReference>
<dbReference type="InterPro" id="IPR039774">
    <property type="entry name" value="Sin3-like"/>
</dbReference>
<dbReference type="FunCoup" id="Q2HEG9">
    <property type="interactions" value="967"/>
</dbReference>
<dbReference type="GeneID" id="4387698"/>
<evidence type="ECO:0000256" key="1">
    <source>
        <dbReference type="ARBA" id="ARBA00004123"/>
    </source>
</evidence>
<dbReference type="GO" id="GO:0003714">
    <property type="term" value="F:transcription corepressor activity"/>
    <property type="evidence" value="ECO:0007669"/>
    <property type="project" value="InterPro"/>
</dbReference>
<evidence type="ECO:0000313" key="10">
    <source>
        <dbReference type="Proteomes" id="UP000001056"/>
    </source>
</evidence>
<feature type="chain" id="PRO_5004209113" description="FAS1 domain-containing protein" evidence="7">
    <location>
        <begin position="18"/>
        <end position="1770"/>
    </location>
</feature>
<feature type="compositionally biased region" description="Low complexity" evidence="6">
    <location>
        <begin position="686"/>
        <end position="698"/>
    </location>
</feature>